<reference evidence="1" key="1">
    <citation type="submission" date="2023-07" db="EMBL/GenBank/DDBJ databases">
        <title>Genomic Encyclopedia of Type Strains, Phase IV (KMG-IV): sequencing the most valuable type-strain genomes for metagenomic binning, comparative biology and taxonomic classification.</title>
        <authorList>
            <person name="Goeker M."/>
        </authorList>
    </citation>
    <scope>NUCLEOTIDE SEQUENCE [LARGE SCALE GENOMIC DNA]</scope>
    <source>
        <strain evidence="1">JSM 076093</strain>
    </source>
</reference>
<protein>
    <submittedName>
        <fullName evidence="1">Phosphoglycolate phosphatase-like HAD superfamily hydrolase</fullName>
    </submittedName>
</protein>
<evidence type="ECO:0000313" key="1">
    <source>
        <dbReference type="EMBL" id="MDQ0481827.1"/>
    </source>
</evidence>
<dbReference type="Gene3D" id="1.10.150.240">
    <property type="entry name" value="Putative phosphatase, domain 2"/>
    <property type="match status" value="1"/>
</dbReference>
<dbReference type="Gene3D" id="3.40.50.1000">
    <property type="entry name" value="HAD superfamily/HAD-like"/>
    <property type="match status" value="1"/>
</dbReference>
<gene>
    <name evidence="1" type="ORF">QO000_000780</name>
</gene>
<name>A0ABU0K0Z8_9BACL</name>
<proteinExistence type="predicted"/>
<dbReference type="SUPFAM" id="SSF56784">
    <property type="entry name" value="HAD-like"/>
    <property type="match status" value="1"/>
</dbReference>
<dbReference type="InterPro" id="IPR023198">
    <property type="entry name" value="PGP-like_dom2"/>
</dbReference>
<dbReference type="EMBL" id="JAUSWM010000001">
    <property type="protein sequence ID" value="MDQ0481827.1"/>
    <property type="molecule type" value="Genomic_DNA"/>
</dbReference>
<keyword evidence="2" id="KW-1185">Reference proteome</keyword>
<dbReference type="InterPro" id="IPR023214">
    <property type="entry name" value="HAD_sf"/>
</dbReference>
<dbReference type="Proteomes" id="UP001226720">
    <property type="component" value="Unassembled WGS sequence"/>
</dbReference>
<accession>A0ABU0K0Z8</accession>
<comment type="caution">
    <text evidence="1">The sequence shown here is derived from an EMBL/GenBank/DDBJ whole genome shotgun (WGS) entry which is preliminary data.</text>
</comment>
<dbReference type="Pfam" id="PF13419">
    <property type="entry name" value="HAD_2"/>
    <property type="match status" value="1"/>
</dbReference>
<dbReference type="InterPro" id="IPR041492">
    <property type="entry name" value="HAD_2"/>
</dbReference>
<sequence>MDSIIFDLDGTIWDPIDTVLEAWNSRVKEHDQITKELTRTDFEGTMGLQMDDISKKLFPYLTK</sequence>
<evidence type="ECO:0000313" key="2">
    <source>
        <dbReference type="Proteomes" id="UP001226720"/>
    </source>
</evidence>
<organism evidence="1 2">
    <name type="scientific">Guptibacillus hwajinpoensis</name>
    <dbReference type="NCBI Taxonomy" id="208199"/>
    <lineage>
        <taxon>Bacteria</taxon>
        <taxon>Bacillati</taxon>
        <taxon>Bacillota</taxon>
        <taxon>Bacilli</taxon>
        <taxon>Bacillales</taxon>
        <taxon>Guptibacillaceae</taxon>
        <taxon>Guptibacillus</taxon>
    </lineage>
</organism>
<dbReference type="InterPro" id="IPR036412">
    <property type="entry name" value="HAD-like_sf"/>
</dbReference>